<reference evidence="9" key="1">
    <citation type="journal article" date="2016" name="Nat. Genet.">
        <title>A high-quality carrot genome assembly provides new insights into carotenoid accumulation and asterid genome evolution.</title>
        <authorList>
            <person name="Iorizzo M."/>
            <person name="Ellison S."/>
            <person name="Senalik D."/>
            <person name="Zeng P."/>
            <person name="Satapoomin P."/>
            <person name="Huang J."/>
            <person name="Bowman M."/>
            <person name="Iovene M."/>
            <person name="Sanseverino W."/>
            <person name="Cavagnaro P."/>
            <person name="Yildiz M."/>
            <person name="Macko-Podgorni A."/>
            <person name="Moranska E."/>
            <person name="Grzebelus E."/>
            <person name="Grzebelus D."/>
            <person name="Ashrafi H."/>
            <person name="Zheng Z."/>
            <person name="Cheng S."/>
            <person name="Spooner D."/>
            <person name="Van Deynze A."/>
            <person name="Simon P."/>
        </authorList>
    </citation>
    <scope>NUCLEOTIDE SEQUENCE [LARGE SCALE GENOMIC DNA]</scope>
    <source>
        <tissue evidence="9">Leaf</tissue>
    </source>
</reference>
<dbReference type="EMBL" id="LNRQ01000003">
    <property type="protein sequence ID" value="KZN00135.1"/>
    <property type="molecule type" value="Genomic_DNA"/>
</dbReference>
<keyword evidence="5" id="KW-0067">ATP-binding</keyword>
<evidence type="ECO:0000256" key="3">
    <source>
        <dbReference type="ARBA" id="ARBA00022737"/>
    </source>
</evidence>
<dbReference type="Gene3D" id="1.10.8.430">
    <property type="entry name" value="Helical domain of apoptotic protease-activating factors"/>
    <property type="match status" value="1"/>
</dbReference>
<evidence type="ECO:0000313" key="9">
    <source>
        <dbReference type="EMBL" id="KZN00135.1"/>
    </source>
</evidence>
<dbReference type="GO" id="GO:0006952">
    <property type="term" value="P:defense response"/>
    <property type="evidence" value="ECO:0007669"/>
    <property type="project" value="UniProtKB-KW"/>
</dbReference>
<dbReference type="PANTHER" id="PTHR33463:SF198">
    <property type="entry name" value="RPP4C3"/>
    <property type="match status" value="1"/>
</dbReference>
<sequence length="1302" mass="148623">MVGLADIPIVGKFVEKVSEYTVDAVFRGLHYMFCYQTLVNDLKSEIEKLNIEKEKISRKVMEEKANGKTIEDYVVKWEIDVEEIQKSAQELSPSYSCIQHLPIPNPISRFRIGRNAMKKAEAVTQLTNSGKEHLTGGIAYLPEVIIMPNSDTTFEEFQSRKDAYQKLWDSLVNEDGPLIHGIYGMAGVGKTRMMEQFWEDAIKKKIFKKAVRVNVGSENVEKTKLQEQIAGLLDCNLASEVMERRASQLENSLRNGDKILLILDDVWRDIHLDNIIGTPFDNGSSSSKGSKILFTSRKKEVCLHNNCKNFIEVQTLSPDEALYLFKKTVGSADSNNPLPDESLVKEVCDKCGQLPLLIHAVGKALKGKPHYWWKDAHDQLKKGKFEEITDVDPQVYIGIKLSIDYLQNDDAKSCLFLCSMFPEDANIDMKMLIQLATGSQLIPSGESRVLAMVDYLKKSSLLLDSRDNAETKVHDIIRDVARSIAFTDSKYAFLQVTCSSRYLPSQANNSTRRFLRLDVETDVDFGEHQVFPDLHTLWLQSNYHPWWGQSNRPQQFSGGFYSMFVNLSCLMLQSVDISSKHFSLQPLGNLGTLSLLECEISNTDARLFPKSLESLCIYECKLPEPLDVENLECLRKLEIQGRRAVLVRENVISSLSSLEELHVSHGFVHSYYEYHMEPIVKEISKLTRLTSLHFEFYEDNTFQGTDISFNIDRYNIFVGQRPHEYSRYDQHWEVPLTRSIELMGNHSKPWEGLIVSAEQVVLCYSNVDASSIFNDHKGAFDDLKILNIYICDNMGHLARISRDGIQDSVQSATCFSKLSILKISRCSKLKYLFCNNIAKTLVQLQELSVDHCDSMEAIVMNEGTSDGEIINFSKLRSLDIEDMPKLRSFCAENSDYPSAQSLVLLDRMVAFLSLEYISIRECGSLRRMFASSVARDLKQLKKMIVRECKEMRSITRVDEQEISDGILFPELTYLELVDLPNLMSFWSNQNGKADTCKAPLIPRLSPNVVPDFPDPKSFFDDENFKLYMPILNKICDQIITLSLLTTVELARLPNLKRFFHVANYEFHMPVLKMVEICECGLSDTLFTRSIFNNLQQLEELHISDCKLLDGIFEDAVGDEIVDMSDRIITLNRVSTVYLDGLPKFKSVFYGATYECRMPALRNVTIAGCELHILFTCSVFREIRQVEKLNIRSYESLEHIVKEVGGDETFGVNGTSIITSPQLKSVELQDLRNLKSFSYSRSYVFNMPKLEYFQQNDCNKMEYFSFLDTSAPFVHVHPNPDGSEAFQNVNDYVRELAKARAAR</sequence>
<evidence type="ECO:0000259" key="8">
    <source>
        <dbReference type="Pfam" id="PF23247"/>
    </source>
</evidence>
<organism evidence="9">
    <name type="scientific">Daucus carota subsp. sativus</name>
    <name type="common">Carrot</name>
    <dbReference type="NCBI Taxonomy" id="79200"/>
    <lineage>
        <taxon>Eukaryota</taxon>
        <taxon>Viridiplantae</taxon>
        <taxon>Streptophyta</taxon>
        <taxon>Embryophyta</taxon>
        <taxon>Tracheophyta</taxon>
        <taxon>Spermatophyta</taxon>
        <taxon>Magnoliopsida</taxon>
        <taxon>eudicotyledons</taxon>
        <taxon>Gunneridae</taxon>
        <taxon>Pentapetalae</taxon>
        <taxon>asterids</taxon>
        <taxon>campanulids</taxon>
        <taxon>Apiales</taxon>
        <taxon>Apiaceae</taxon>
        <taxon>Apioideae</taxon>
        <taxon>Scandiceae</taxon>
        <taxon>Daucinae</taxon>
        <taxon>Daucus</taxon>
        <taxon>Daucus sect. Daucus</taxon>
    </lineage>
</organism>
<evidence type="ECO:0000256" key="6">
    <source>
        <dbReference type="SAM" id="Coils"/>
    </source>
</evidence>
<evidence type="ECO:0000256" key="1">
    <source>
        <dbReference type="ARBA" id="ARBA00008894"/>
    </source>
</evidence>
<dbReference type="Gramene" id="KZN00135">
    <property type="protein sequence ID" value="KZN00135"/>
    <property type="gene ID" value="DCAR_008889"/>
</dbReference>
<dbReference type="Gene3D" id="3.40.50.300">
    <property type="entry name" value="P-loop containing nucleotide triphosphate hydrolases"/>
    <property type="match status" value="1"/>
</dbReference>
<dbReference type="InterPro" id="IPR057135">
    <property type="entry name" value="At4g27190-like_LRR"/>
</dbReference>
<dbReference type="InterPro" id="IPR036388">
    <property type="entry name" value="WH-like_DNA-bd_sf"/>
</dbReference>
<feature type="coiled-coil region" evidence="6">
    <location>
        <begin position="39"/>
        <end position="66"/>
    </location>
</feature>
<dbReference type="SUPFAM" id="SSF52540">
    <property type="entry name" value="P-loop containing nucleoside triphosphate hydrolases"/>
    <property type="match status" value="1"/>
</dbReference>
<dbReference type="InterPro" id="IPR027417">
    <property type="entry name" value="P-loop_NTPase"/>
</dbReference>
<dbReference type="InterPro" id="IPR050905">
    <property type="entry name" value="Plant_NBS-LRR"/>
</dbReference>
<evidence type="ECO:0000256" key="2">
    <source>
        <dbReference type="ARBA" id="ARBA00022614"/>
    </source>
</evidence>
<dbReference type="InterPro" id="IPR002182">
    <property type="entry name" value="NB-ARC"/>
</dbReference>
<accession>A0A165ZK31</accession>
<dbReference type="InterPro" id="IPR042197">
    <property type="entry name" value="Apaf_helical"/>
</dbReference>
<dbReference type="Pfam" id="PF23247">
    <property type="entry name" value="LRR_RPS2"/>
    <property type="match status" value="2"/>
</dbReference>
<evidence type="ECO:0000256" key="4">
    <source>
        <dbReference type="ARBA" id="ARBA00022821"/>
    </source>
</evidence>
<dbReference type="PRINTS" id="PR00364">
    <property type="entry name" value="DISEASERSIST"/>
</dbReference>
<proteinExistence type="inferred from homology"/>
<keyword evidence="2" id="KW-0433">Leucine-rich repeat</keyword>
<feature type="domain" description="Disease resistance protein At4g27190-like leucine-rich repeats" evidence="8">
    <location>
        <begin position="1081"/>
        <end position="1192"/>
    </location>
</feature>
<gene>
    <name evidence="9" type="ORF">DCAR_008889</name>
</gene>
<comment type="similarity">
    <text evidence="1">Belongs to the disease resistance NB-LRR family.</text>
</comment>
<keyword evidence="5" id="KW-0547">Nucleotide-binding</keyword>
<dbReference type="Gene3D" id="3.80.10.10">
    <property type="entry name" value="Ribonuclease Inhibitor"/>
    <property type="match status" value="2"/>
</dbReference>
<dbReference type="PANTHER" id="PTHR33463">
    <property type="entry name" value="NB-ARC DOMAIN-CONTAINING PROTEIN-RELATED"/>
    <property type="match status" value="1"/>
</dbReference>
<dbReference type="GO" id="GO:0043531">
    <property type="term" value="F:ADP binding"/>
    <property type="evidence" value="ECO:0007669"/>
    <property type="project" value="InterPro"/>
</dbReference>
<dbReference type="InterPro" id="IPR032675">
    <property type="entry name" value="LRR_dom_sf"/>
</dbReference>
<dbReference type="GO" id="GO:0005524">
    <property type="term" value="F:ATP binding"/>
    <property type="evidence" value="ECO:0007669"/>
    <property type="project" value="UniProtKB-KW"/>
</dbReference>
<protein>
    <submittedName>
        <fullName evidence="9">Uncharacterized protein</fullName>
    </submittedName>
</protein>
<dbReference type="SUPFAM" id="SSF52047">
    <property type="entry name" value="RNI-like"/>
    <property type="match status" value="1"/>
</dbReference>
<dbReference type="Gene3D" id="1.10.10.10">
    <property type="entry name" value="Winged helix-like DNA-binding domain superfamily/Winged helix DNA-binding domain"/>
    <property type="match status" value="1"/>
</dbReference>
<dbReference type="SUPFAM" id="SSF52058">
    <property type="entry name" value="L domain-like"/>
    <property type="match status" value="1"/>
</dbReference>
<evidence type="ECO:0000259" key="7">
    <source>
        <dbReference type="Pfam" id="PF00931"/>
    </source>
</evidence>
<keyword evidence="4" id="KW-0611">Plant defense</keyword>
<keyword evidence="6" id="KW-0175">Coiled coil</keyword>
<dbReference type="OMA" id="TEIWSKQ"/>
<dbReference type="Pfam" id="PF00931">
    <property type="entry name" value="NB-ARC"/>
    <property type="match status" value="1"/>
</dbReference>
<evidence type="ECO:0000256" key="5">
    <source>
        <dbReference type="ARBA" id="ARBA00022840"/>
    </source>
</evidence>
<name>A0A165ZK31_DAUCS</name>
<feature type="domain" description="Disease resistance protein At4g27190-like leucine-rich repeats" evidence="8">
    <location>
        <begin position="806"/>
        <end position="949"/>
    </location>
</feature>
<keyword evidence="3" id="KW-0677">Repeat</keyword>
<feature type="domain" description="NB-ARC" evidence="7">
    <location>
        <begin position="161"/>
        <end position="333"/>
    </location>
</feature>
<comment type="caution">
    <text evidence="9">The sequence shown here is derived from an EMBL/GenBank/DDBJ whole genome shotgun (WGS) entry which is preliminary data.</text>
</comment>